<name>A0A365Y5E4_9BACT</name>
<dbReference type="EMBL" id="QFFJ01000001">
    <property type="protein sequence ID" value="RBL93793.1"/>
    <property type="molecule type" value="Genomic_DNA"/>
</dbReference>
<keyword evidence="2" id="KW-1185">Reference proteome</keyword>
<reference evidence="1 2" key="1">
    <citation type="submission" date="2018-05" db="EMBL/GenBank/DDBJ databases">
        <title>Chitinophaga sp. K3CV102501T nov., isolated from isolated from a monsoon evergreen broad-leaved forest soil.</title>
        <authorList>
            <person name="Lv Y."/>
        </authorList>
    </citation>
    <scope>NUCLEOTIDE SEQUENCE [LARGE SCALE GENOMIC DNA]</scope>
    <source>
        <strain evidence="1 2">GDMCC 1.1325</strain>
    </source>
</reference>
<protein>
    <submittedName>
        <fullName evidence="1">Uncharacterized protein</fullName>
    </submittedName>
</protein>
<evidence type="ECO:0000313" key="1">
    <source>
        <dbReference type="EMBL" id="RBL93793.1"/>
    </source>
</evidence>
<dbReference type="OrthoDB" id="670236at2"/>
<evidence type="ECO:0000313" key="2">
    <source>
        <dbReference type="Proteomes" id="UP000253410"/>
    </source>
</evidence>
<comment type="caution">
    <text evidence="1">The sequence shown here is derived from an EMBL/GenBank/DDBJ whole genome shotgun (WGS) entry which is preliminary data.</text>
</comment>
<accession>A0A365Y5E4</accession>
<organism evidence="1 2">
    <name type="scientific">Chitinophaga flava</name>
    <dbReference type="NCBI Taxonomy" id="2259036"/>
    <lineage>
        <taxon>Bacteria</taxon>
        <taxon>Pseudomonadati</taxon>
        <taxon>Bacteroidota</taxon>
        <taxon>Chitinophagia</taxon>
        <taxon>Chitinophagales</taxon>
        <taxon>Chitinophagaceae</taxon>
        <taxon>Chitinophaga</taxon>
    </lineage>
</organism>
<dbReference type="Proteomes" id="UP000253410">
    <property type="component" value="Unassembled WGS sequence"/>
</dbReference>
<dbReference type="RefSeq" id="WP_147243441.1">
    <property type="nucleotide sequence ID" value="NZ_QFFJ01000001.1"/>
</dbReference>
<gene>
    <name evidence="1" type="ORF">DF182_14960</name>
</gene>
<proteinExistence type="predicted"/>
<dbReference type="AlphaFoldDB" id="A0A365Y5E4"/>
<sequence length="248" mass="30621">MDKLLPDELQYYIDTMRIRTARRRLRVVKTEKDKQLIQLDKRIRALWRQDRHPEYVPLEPPVKKGYKRFFILRDDVARGKQASFFQGILDKINTVQYFHRKDFKVKKRQKGKKVIVVKEQKLQTFYPDEFNKLKLTRDEKIFFEKRMVPTGWKTREVPRIVFTEPWRFVLQIRPHLLTHVRKANPELDSQIQELENYMDKYHLRPRMRWLTQSRHTSWNKKLFGPKEKYQYQKKPLPQLLQETYYNIE</sequence>